<dbReference type="InterPro" id="IPR010583">
    <property type="entry name" value="MipA"/>
</dbReference>
<protein>
    <recommendedName>
        <fullName evidence="9">MipA/OmpV family protein</fullName>
    </recommendedName>
</protein>
<keyword evidence="5" id="KW-0998">Cell outer membrane</keyword>
<gene>
    <name evidence="7" type="ORF">GCM10007935_42290</name>
</gene>
<evidence type="ECO:0008006" key="9">
    <source>
        <dbReference type="Google" id="ProtNLM"/>
    </source>
</evidence>
<dbReference type="Pfam" id="PF06629">
    <property type="entry name" value="MipA"/>
    <property type="match status" value="1"/>
</dbReference>
<comment type="subcellular location">
    <subcellularLocation>
        <location evidence="1">Cell outer membrane</location>
    </subcellularLocation>
</comment>
<keyword evidence="8" id="KW-1185">Reference proteome</keyword>
<reference evidence="8" key="1">
    <citation type="journal article" date="2019" name="Int. J. Syst. Evol. Microbiol.">
        <title>The Global Catalogue of Microorganisms (GCM) 10K type strain sequencing project: providing services to taxonomists for standard genome sequencing and annotation.</title>
        <authorList>
            <consortium name="The Broad Institute Genomics Platform"/>
            <consortium name="The Broad Institute Genome Sequencing Center for Infectious Disease"/>
            <person name="Wu L."/>
            <person name="Ma J."/>
        </authorList>
    </citation>
    <scope>NUCLEOTIDE SEQUENCE [LARGE SCALE GENOMIC DNA]</scope>
    <source>
        <strain evidence="8">NBRC 109341</strain>
    </source>
</reference>
<dbReference type="PANTHER" id="PTHR38776">
    <property type="entry name" value="MLTA-INTERACTING PROTEIN-RELATED"/>
    <property type="match status" value="1"/>
</dbReference>
<evidence type="ECO:0000313" key="7">
    <source>
        <dbReference type="EMBL" id="GLS16783.1"/>
    </source>
</evidence>
<evidence type="ECO:0000256" key="2">
    <source>
        <dbReference type="ARBA" id="ARBA00005722"/>
    </source>
</evidence>
<organism evidence="7 8">
    <name type="scientific">Hydrogenophaga electricum</name>
    <dbReference type="NCBI Taxonomy" id="1230953"/>
    <lineage>
        <taxon>Bacteria</taxon>
        <taxon>Pseudomonadati</taxon>
        <taxon>Pseudomonadota</taxon>
        <taxon>Betaproteobacteria</taxon>
        <taxon>Burkholderiales</taxon>
        <taxon>Comamonadaceae</taxon>
        <taxon>Hydrogenophaga</taxon>
    </lineage>
</organism>
<dbReference type="PANTHER" id="PTHR38776:SF1">
    <property type="entry name" value="MLTA-INTERACTING PROTEIN-RELATED"/>
    <property type="match status" value="1"/>
</dbReference>
<proteinExistence type="inferred from homology"/>
<dbReference type="EMBL" id="BSPB01000083">
    <property type="protein sequence ID" value="GLS16783.1"/>
    <property type="molecule type" value="Genomic_DNA"/>
</dbReference>
<name>A0ABQ6C914_9BURK</name>
<evidence type="ECO:0000256" key="6">
    <source>
        <dbReference type="SAM" id="SignalP"/>
    </source>
</evidence>
<evidence type="ECO:0000256" key="4">
    <source>
        <dbReference type="ARBA" id="ARBA00023136"/>
    </source>
</evidence>
<evidence type="ECO:0000256" key="1">
    <source>
        <dbReference type="ARBA" id="ARBA00004442"/>
    </source>
</evidence>
<dbReference type="Proteomes" id="UP001156903">
    <property type="component" value="Unassembled WGS sequence"/>
</dbReference>
<evidence type="ECO:0000313" key="8">
    <source>
        <dbReference type="Proteomes" id="UP001156903"/>
    </source>
</evidence>
<sequence length="275" mass="29382">MQHSWKLAALGGLVCLAAPVWAQESGASIGDDEQGYLIGASVSSAIGYIGSAKPTVDLKPMFSFQLGPVRISRSRANALLNTGRRAYETGVSTDLLRDEGFSLGASLRWDNGRSIEDDPRWADLDDVRSTMRVRLSARWTLDPHWTVGLSGDKDVMGRGGGARLGGSVSYRHPVSEATYWDFTLAAGGGNREFMNTTYGVPARAAATAGVNPYAPKAGLENAQLSADFAHFLSRHWVAFGGVTLGRIAGPARNSPLIDRVSTYGLTFGVAWRGGF</sequence>
<feature type="signal peptide" evidence="6">
    <location>
        <begin position="1"/>
        <end position="22"/>
    </location>
</feature>
<comment type="caution">
    <text evidence="7">The sequence shown here is derived from an EMBL/GenBank/DDBJ whole genome shotgun (WGS) entry which is preliminary data.</text>
</comment>
<accession>A0ABQ6C914</accession>
<feature type="chain" id="PRO_5045633937" description="MipA/OmpV family protein" evidence="6">
    <location>
        <begin position="23"/>
        <end position="275"/>
    </location>
</feature>
<evidence type="ECO:0000256" key="5">
    <source>
        <dbReference type="ARBA" id="ARBA00023237"/>
    </source>
</evidence>
<dbReference type="RefSeq" id="WP_234267523.1">
    <property type="nucleotide sequence ID" value="NZ_BSPB01000083.1"/>
</dbReference>
<keyword evidence="4" id="KW-0472">Membrane</keyword>
<keyword evidence="3 6" id="KW-0732">Signal</keyword>
<comment type="similarity">
    <text evidence="2">Belongs to the MipA/OmpV family.</text>
</comment>
<evidence type="ECO:0000256" key="3">
    <source>
        <dbReference type="ARBA" id="ARBA00022729"/>
    </source>
</evidence>